<dbReference type="Gene3D" id="1.20.120.1490">
    <property type="match status" value="1"/>
</dbReference>
<reference evidence="1" key="1">
    <citation type="submission" date="2022-11" db="EMBL/GenBank/DDBJ databases">
        <title>Draft genome sequence of Hoeflea poritis E7-10 and Hoeflea prorocentri PM5-8, separated from scleractinian coral Porites lutea and marine dinoflagellate.</title>
        <authorList>
            <person name="Zhang G."/>
            <person name="Wei Q."/>
            <person name="Cai L."/>
        </authorList>
    </citation>
    <scope>NUCLEOTIDE SEQUENCE</scope>
    <source>
        <strain evidence="1">PM5-8</strain>
    </source>
</reference>
<name>A0A9X3UME0_9HYPH</name>
<dbReference type="GO" id="GO:0042597">
    <property type="term" value="C:periplasmic space"/>
    <property type="evidence" value="ECO:0007669"/>
    <property type="project" value="InterPro"/>
</dbReference>
<dbReference type="RefSeq" id="WP_267990970.1">
    <property type="nucleotide sequence ID" value="NZ_JAPJZI010000001.1"/>
</dbReference>
<organism evidence="1 2">
    <name type="scientific">Hoeflea prorocentri</name>
    <dbReference type="NCBI Taxonomy" id="1922333"/>
    <lineage>
        <taxon>Bacteria</taxon>
        <taxon>Pseudomonadati</taxon>
        <taxon>Pseudomonadota</taxon>
        <taxon>Alphaproteobacteria</taxon>
        <taxon>Hyphomicrobiales</taxon>
        <taxon>Rhizobiaceae</taxon>
        <taxon>Hoeflea</taxon>
    </lineage>
</organism>
<evidence type="ECO:0000313" key="1">
    <source>
        <dbReference type="EMBL" id="MDA5399541.1"/>
    </source>
</evidence>
<dbReference type="AlphaFoldDB" id="A0A9X3UME0"/>
<proteinExistence type="predicted"/>
<accession>A0A9X3UME0</accession>
<keyword evidence="2" id="KW-1185">Reference proteome</keyword>
<dbReference type="Pfam" id="PF07813">
    <property type="entry name" value="LTXXQ"/>
    <property type="match status" value="1"/>
</dbReference>
<dbReference type="EMBL" id="JAPJZI010000001">
    <property type="protein sequence ID" value="MDA5399541.1"/>
    <property type="molecule type" value="Genomic_DNA"/>
</dbReference>
<dbReference type="Proteomes" id="UP001151234">
    <property type="component" value="Unassembled WGS sequence"/>
</dbReference>
<dbReference type="InterPro" id="IPR012899">
    <property type="entry name" value="LTXXQ"/>
</dbReference>
<protein>
    <submittedName>
        <fullName evidence="1">Spy/CpxP family protein refolding chaperone</fullName>
    </submittedName>
</protein>
<gene>
    <name evidence="1" type="ORF">OQ273_13235</name>
</gene>
<comment type="caution">
    <text evidence="1">The sequence shown here is derived from an EMBL/GenBank/DDBJ whole genome shotgun (WGS) entry which is preliminary data.</text>
</comment>
<sequence>MNHRLSLTQIRLICFAGYCLILLLLYSTAAPAQDRLNRSEGFSQERIVMMAQELDLTEDQRKALLPIMQRYGEETRAMLENHGVDLKAGERPPVRKLMAMRSDAKKNRAAFEKDVAGVLSPVQMEEFKKLQDNRRADMRARLRVSQ</sequence>
<evidence type="ECO:0000313" key="2">
    <source>
        <dbReference type="Proteomes" id="UP001151234"/>
    </source>
</evidence>